<proteinExistence type="predicted"/>
<gene>
    <name evidence="1" type="ORF">H8R92_11500</name>
</gene>
<dbReference type="Proteomes" id="UP000662088">
    <property type="component" value="Unassembled WGS sequence"/>
</dbReference>
<evidence type="ECO:0000313" key="1">
    <source>
        <dbReference type="EMBL" id="MBC5641026.1"/>
    </source>
</evidence>
<dbReference type="RefSeq" id="WP_022167366.1">
    <property type="nucleotide sequence ID" value="NZ_JACOOQ010000021.1"/>
</dbReference>
<evidence type="ECO:0000313" key="2">
    <source>
        <dbReference type="Proteomes" id="UP000662088"/>
    </source>
</evidence>
<protein>
    <submittedName>
        <fullName evidence="1">Uncharacterized protein</fullName>
    </submittedName>
</protein>
<name>A0A8I0AAT3_9CLOT</name>
<reference evidence="1" key="1">
    <citation type="submission" date="2020-08" db="EMBL/GenBank/DDBJ databases">
        <title>Genome public.</title>
        <authorList>
            <person name="Liu C."/>
            <person name="Sun Q."/>
        </authorList>
    </citation>
    <scope>NUCLEOTIDE SEQUENCE</scope>
    <source>
        <strain evidence="1">NSJ-42</strain>
    </source>
</reference>
<keyword evidence="2" id="KW-1185">Reference proteome</keyword>
<dbReference type="EMBL" id="JACOOQ010000021">
    <property type="protein sequence ID" value="MBC5641026.1"/>
    <property type="molecule type" value="Genomic_DNA"/>
</dbReference>
<comment type="caution">
    <text evidence="1">The sequence shown here is derived from an EMBL/GenBank/DDBJ whole genome shotgun (WGS) entry which is preliminary data.</text>
</comment>
<accession>A0A8I0AAT3</accession>
<organism evidence="1 2">
    <name type="scientific">Clostridium lentum</name>
    <dbReference type="NCBI Taxonomy" id="2763037"/>
    <lineage>
        <taxon>Bacteria</taxon>
        <taxon>Bacillati</taxon>
        <taxon>Bacillota</taxon>
        <taxon>Clostridia</taxon>
        <taxon>Eubacteriales</taxon>
        <taxon>Clostridiaceae</taxon>
        <taxon>Clostridium</taxon>
    </lineage>
</organism>
<sequence length="86" mass="10476">MNNYENIFRWMKKATKAERHIEELELFAKKHPIIFMKFHKEGNAIIKYDECDPKYIKAKEELIKLFNENQSSFEPVFEAVKNKFNY</sequence>
<dbReference type="AlphaFoldDB" id="A0A8I0AAT3"/>